<organism evidence="11 12">
    <name type="scientific">Drosophila arizonae</name>
    <name type="common">Fruit fly</name>
    <dbReference type="NCBI Taxonomy" id="7263"/>
    <lineage>
        <taxon>Eukaryota</taxon>
        <taxon>Metazoa</taxon>
        <taxon>Ecdysozoa</taxon>
        <taxon>Arthropoda</taxon>
        <taxon>Hexapoda</taxon>
        <taxon>Insecta</taxon>
        <taxon>Pterygota</taxon>
        <taxon>Neoptera</taxon>
        <taxon>Endopterygota</taxon>
        <taxon>Diptera</taxon>
        <taxon>Brachycera</taxon>
        <taxon>Muscomorpha</taxon>
        <taxon>Ephydroidea</taxon>
        <taxon>Drosophilidae</taxon>
        <taxon>Drosophila</taxon>
    </lineage>
</organism>
<dbReference type="InterPro" id="IPR005828">
    <property type="entry name" value="MFS_sugar_transport-like"/>
</dbReference>
<comment type="subcellular location">
    <subcellularLocation>
        <location evidence="1">Cell membrane</location>
        <topology evidence="1">Multi-pass membrane protein</topology>
    </subcellularLocation>
</comment>
<keyword evidence="3 9" id="KW-0812">Transmembrane</keyword>
<keyword evidence="11" id="KW-1185">Reference proteome</keyword>
<evidence type="ECO:0000256" key="7">
    <source>
        <dbReference type="RuleBase" id="RU003346"/>
    </source>
</evidence>
<feature type="transmembrane region" description="Helical" evidence="9">
    <location>
        <begin position="128"/>
        <end position="151"/>
    </location>
</feature>
<evidence type="ECO:0000256" key="2">
    <source>
        <dbReference type="ARBA" id="ARBA00022475"/>
    </source>
</evidence>
<keyword evidence="5 9" id="KW-0472">Membrane</keyword>
<feature type="region of interest" description="Disordered" evidence="8">
    <location>
        <begin position="1"/>
        <end position="36"/>
    </location>
</feature>
<gene>
    <name evidence="12" type="primary">LOC108613709</name>
</gene>
<feature type="domain" description="Major facilitator superfamily (MFS) profile" evidence="10">
    <location>
        <begin position="88"/>
        <end position="516"/>
    </location>
</feature>
<keyword evidence="6" id="KW-0325">Glycoprotein</keyword>
<feature type="transmembrane region" description="Helical" evidence="9">
    <location>
        <begin position="184"/>
        <end position="204"/>
    </location>
</feature>
<evidence type="ECO:0000256" key="6">
    <source>
        <dbReference type="ARBA" id="ARBA00023180"/>
    </source>
</evidence>
<evidence type="ECO:0000256" key="9">
    <source>
        <dbReference type="SAM" id="Phobius"/>
    </source>
</evidence>
<dbReference type="RefSeq" id="XP_017862831.1">
    <property type="nucleotide sequence ID" value="XM_018007342.1"/>
</dbReference>
<evidence type="ECO:0000256" key="3">
    <source>
        <dbReference type="ARBA" id="ARBA00022692"/>
    </source>
</evidence>
<dbReference type="InterPro" id="IPR050549">
    <property type="entry name" value="MFS_Trehalose_Transporter"/>
</dbReference>
<keyword evidence="7" id="KW-0813">Transport</keyword>
<evidence type="ECO:0000256" key="8">
    <source>
        <dbReference type="SAM" id="MobiDB-lite"/>
    </source>
</evidence>
<dbReference type="GeneID" id="108613709"/>
<dbReference type="InterPro" id="IPR036259">
    <property type="entry name" value="MFS_trans_sf"/>
</dbReference>
<evidence type="ECO:0000256" key="5">
    <source>
        <dbReference type="ARBA" id="ARBA00023136"/>
    </source>
</evidence>
<sequence>MSTVSSSNSSGDEPNKKPGVNSEESSHLLEATENGAKYGSRQAVKIIKTPVNDSANANARPQDQENLLGNMVHTSTENRSNTFPQYVAALAAAGGAFAAGTLLGWTSPAETDIVNEGNAYGFHVSSEQYSWVSSFMTLGAACVCIPIGFLINFIGRKWTMLLLVAPFVLGWALLIWAQNVIMMYIARFILGIAGGAFCVTAPMYTGEIAQKDIRGTLGSFFQLMITIGILFVYGIGAGLKVFWMSIVCGILPIIFGVIFFFMPESPTYLVSKNRSESAVKSIQWLRGTEYDYRPELEELHQTDQEIRKNKVNVLAALARPVTIKALCISLGLMFFQQLSGINAVIFYSEAIFEDANTGISSSMSTILIGVMQVVATFVSTMVVDKLGRRILLLASGAVMALSTTAIGVYFFMKDRNADSVENLGWLPVASLCIFMIMFSIGYGPVPWLMMGELFATDIKGFAGSIAGTINWVLAFIVTKTFKNLNESLGSGGTFWLFAGVTLVGVVFVFLAVPETKGKSLNEIQMELGGKRNASTMQPANGEPK</sequence>
<dbReference type="InterPro" id="IPR020846">
    <property type="entry name" value="MFS_dom"/>
</dbReference>
<feature type="transmembrane region" description="Helical" evidence="9">
    <location>
        <begin position="493"/>
        <end position="512"/>
    </location>
</feature>
<evidence type="ECO:0000256" key="4">
    <source>
        <dbReference type="ARBA" id="ARBA00022989"/>
    </source>
</evidence>
<reference evidence="12" key="3">
    <citation type="submission" date="2025-08" db="UniProtKB">
        <authorList>
            <consortium name="RefSeq"/>
        </authorList>
    </citation>
    <scope>IDENTIFICATION</scope>
    <source>
        <tissue evidence="12">Whole organism</tissue>
    </source>
</reference>
<dbReference type="SUPFAM" id="SSF103473">
    <property type="entry name" value="MFS general substrate transporter"/>
    <property type="match status" value="1"/>
</dbReference>
<evidence type="ECO:0000313" key="11">
    <source>
        <dbReference type="Proteomes" id="UP000694904"/>
    </source>
</evidence>
<dbReference type="PRINTS" id="PR00171">
    <property type="entry name" value="SUGRTRNSPORT"/>
</dbReference>
<feature type="transmembrane region" description="Helical" evidence="9">
    <location>
        <begin position="359"/>
        <end position="383"/>
    </location>
</feature>
<dbReference type="Gene3D" id="1.20.1250.20">
    <property type="entry name" value="MFS general substrate transporter like domains"/>
    <property type="match status" value="1"/>
</dbReference>
<dbReference type="InterPro" id="IPR044775">
    <property type="entry name" value="MFS_ERD6/Tret1-like"/>
</dbReference>
<dbReference type="InterPro" id="IPR003663">
    <property type="entry name" value="Sugar/inositol_transpt"/>
</dbReference>
<feature type="transmembrane region" description="Helical" evidence="9">
    <location>
        <begin position="86"/>
        <end position="108"/>
    </location>
</feature>
<feature type="compositionally biased region" description="Polar residues" evidence="8">
    <location>
        <begin position="1"/>
        <end position="12"/>
    </location>
</feature>
<feature type="transmembrane region" description="Helical" evidence="9">
    <location>
        <begin position="241"/>
        <end position="262"/>
    </location>
</feature>
<name>A0ABM1P6J5_DROAR</name>
<feature type="transmembrane region" description="Helical" evidence="9">
    <location>
        <begin position="158"/>
        <end position="178"/>
    </location>
</feature>
<evidence type="ECO:0000256" key="1">
    <source>
        <dbReference type="ARBA" id="ARBA00004651"/>
    </source>
</evidence>
<protein>
    <submittedName>
        <fullName evidence="12">Facilitated trehalose transporter Tret1-2 homolog isoform X1</fullName>
    </submittedName>
</protein>
<dbReference type="InterPro" id="IPR005829">
    <property type="entry name" value="Sugar_transporter_CS"/>
</dbReference>
<dbReference type="Proteomes" id="UP000694904">
    <property type="component" value="Chromosome 4"/>
</dbReference>
<feature type="transmembrane region" description="Helical" evidence="9">
    <location>
        <begin position="461"/>
        <end position="481"/>
    </location>
</feature>
<dbReference type="PANTHER" id="PTHR48021:SF1">
    <property type="entry name" value="GH07001P-RELATED"/>
    <property type="match status" value="1"/>
</dbReference>
<keyword evidence="2" id="KW-1003">Cell membrane</keyword>
<dbReference type="NCBIfam" id="TIGR00879">
    <property type="entry name" value="SP"/>
    <property type="match status" value="1"/>
</dbReference>
<dbReference type="PANTHER" id="PTHR48021">
    <property type="match status" value="1"/>
</dbReference>
<feature type="transmembrane region" description="Helical" evidence="9">
    <location>
        <begin position="325"/>
        <end position="347"/>
    </location>
</feature>
<dbReference type="PROSITE" id="PS00217">
    <property type="entry name" value="SUGAR_TRANSPORT_2"/>
    <property type="match status" value="1"/>
</dbReference>
<feature type="transmembrane region" description="Helical" evidence="9">
    <location>
        <begin position="216"/>
        <end position="235"/>
    </location>
</feature>
<reference evidence="11" key="2">
    <citation type="journal article" date="2016" name="G3 (Bethesda)">
        <title>Genome Evolution in Three Species of Cactophilic Drosophila.</title>
        <authorList>
            <person name="Sanchez-Flores A."/>
            <person name="Penazola F."/>
            <person name="Carpinteyro-Ponce J."/>
            <person name="Nazario-Yepiz N."/>
            <person name="Abreu-Goodger C."/>
            <person name="Machado C.A."/>
            <person name="Markow T.A."/>
        </authorList>
    </citation>
    <scope>NUCLEOTIDE SEQUENCE [LARGE SCALE GENOMIC DNA]</scope>
</reference>
<keyword evidence="4 9" id="KW-1133">Transmembrane helix</keyword>
<dbReference type="CDD" id="cd17358">
    <property type="entry name" value="MFS_GLUT6_8_Class3_like"/>
    <property type="match status" value="1"/>
</dbReference>
<proteinExistence type="inferred from homology"/>
<feature type="transmembrane region" description="Helical" evidence="9">
    <location>
        <begin position="390"/>
        <end position="412"/>
    </location>
</feature>
<accession>A0ABM1P6J5</accession>
<reference evidence="11" key="1">
    <citation type="journal article" date="1997" name="Nucleic Acids Res.">
        <title>tRNAscan-SE: a program for improved detection of transfer RNA genes in genomic sequence.</title>
        <authorList>
            <person name="Lowe T.M."/>
            <person name="Eddy S.R."/>
        </authorList>
    </citation>
    <scope>NUCLEOTIDE SEQUENCE [LARGE SCALE GENOMIC DNA]</scope>
</reference>
<evidence type="ECO:0000313" key="12">
    <source>
        <dbReference type="RefSeq" id="XP_017862831.1"/>
    </source>
</evidence>
<dbReference type="Pfam" id="PF00083">
    <property type="entry name" value="Sugar_tr"/>
    <property type="match status" value="1"/>
</dbReference>
<dbReference type="PROSITE" id="PS50850">
    <property type="entry name" value="MFS"/>
    <property type="match status" value="1"/>
</dbReference>
<evidence type="ECO:0000259" key="10">
    <source>
        <dbReference type="PROSITE" id="PS50850"/>
    </source>
</evidence>
<comment type="similarity">
    <text evidence="7">Belongs to the major facilitator superfamily. Sugar transporter (TC 2.A.1.1) family.</text>
</comment>
<feature type="transmembrane region" description="Helical" evidence="9">
    <location>
        <begin position="424"/>
        <end position="449"/>
    </location>
</feature>